<gene>
    <name evidence="3" type="ORF">AU255_05575</name>
</gene>
<dbReference type="InterPro" id="IPR051686">
    <property type="entry name" value="Lipoprotein_DolP"/>
</dbReference>
<reference evidence="3 4" key="1">
    <citation type="submission" date="2015-12" db="EMBL/GenBank/DDBJ databases">
        <authorList>
            <person name="Shamseldin A."/>
            <person name="Moawad H."/>
            <person name="Abd El-Rahim W.M."/>
            <person name="Sadowsky M.J."/>
        </authorList>
    </citation>
    <scope>NUCLEOTIDE SEQUENCE [LARGE SCALE GENOMIC DNA]</scope>
    <source>
        <strain evidence="3 4">WF1</strain>
    </source>
</reference>
<keyword evidence="4" id="KW-1185">Reference proteome</keyword>
<evidence type="ECO:0000259" key="2">
    <source>
        <dbReference type="PROSITE" id="PS50914"/>
    </source>
</evidence>
<proteinExistence type="predicted"/>
<accession>A0A1V8M7I9</accession>
<sequence>MKQGLIFILIFMLTACSSFGHGLAELTGLSFLHDRRDSKAIMLDEQIEDSAVMNLHGLDEIKDKSHFNITSYNGKVLVTGEAETEDVREIIIANVRIVSGVKLVHNEMIVGPISSMQSRGEDSLLTIKVKDALAEIQDKPGFDATRVKVITENKVVYLMGLVHEGEGVTAAEKVQNVAGVKKIVTVFEYIDYPSKK</sequence>
<keyword evidence="1" id="KW-0732">Signal</keyword>
<dbReference type="SMART" id="SM00749">
    <property type="entry name" value="BON"/>
    <property type="match status" value="2"/>
</dbReference>
<evidence type="ECO:0000313" key="4">
    <source>
        <dbReference type="Proteomes" id="UP000191980"/>
    </source>
</evidence>
<dbReference type="InterPro" id="IPR007055">
    <property type="entry name" value="BON_dom"/>
</dbReference>
<evidence type="ECO:0000256" key="1">
    <source>
        <dbReference type="ARBA" id="ARBA00022729"/>
    </source>
</evidence>
<dbReference type="PANTHER" id="PTHR34606:SF4">
    <property type="entry name" value="OUTER MEMBRANE LIPOPROTEIN DOLP"/>
    <property type="match status" value="1"/>
</dbReference>
<dbReference type="PANTHER" id="PTHR34606">
    <property type="entry name" value="BON DOMAIN-CONTAINING PROTEIN"/>
    <property type="match status" value="1"/>
</dbReference>
<name>A0A1V8M7I9_9GAMM</name>
<dbReference type="InterPro" id="IPR014004">
    <property type="entry name" value="Transpt-assoc_nodulatn_dom_bac"/>
</dbReference>
<feature type="domain" description="BON" evidence="2">
    <location>
        <begin position="43"/>
        <end position="112"/>
    </location>
</feature>
<dbReference type="PROSITE" id="PS50914">
    <property type="entry name" value="BON"/>
    <property type="match status" value="1"/>
</dbReference>
<comment type="caution">
    <text evidence="3">The sequence shown here is derived from an EMBL/GenBank/DDBJ whole genome shotgun (WGS) entry which is preliminary data.</text>
</comment>
<dbReference type="EMBL" id="LPUF01000001">
    <property type="protein sequence ID" value="OQK17353.1"/>
    <property type="molecule type" value="Genomic_DNA"/>
</dbReference>
<dbReference type="RefSeq" id="WP_080521966.1">
    <property type="nucleotide sequence ID" value="NZ_LPUF01000001.1"/>
</dbReference>
<dbReference type="AlphaFoldDB" id="A0A1V8M7I9"/>
<dbReference type="PROSITE" id="PS51257">
    <property type="entry name" value="PROKAR_LIPOPROTEIN"/>
    <property type="match status" value="1"/>
</dbReference>
<evidence type="ECO:0000313" key="3">
    <source>
        <dbReference type="EMBL" id="OQK17353.1"/>
    </source>
</evidence>
<dbReference type="Pfam" id="PF04972">
    <property type="entry name" value="BON"/>
    <property type="match status" value="2"/>
</dbReference>
<dbReference type="OrthoDB" id="9783990at2"/>
<dbReference type="STRING" id="1420851.AU255_05575"/>
<organism evidence="3 4">
    <name type="scientific">Methyloprofundus sedimenti</name>
    <dbReference type="NCBI Taxonomy" id="1420851"/>
    <lineage>
        <taxon>Bacteria</taxon>
        <taxon>Pseudomonadati</taxon>
        <taxon>Pseudomonadota</taxon>
        <taxon>Gammaproteobacteria</taxon>
        <taxon>Methylococcales</taxon>
        <taxon>Methylococcaceae</taxon>
        <taxon>Methyloprofundus</taxon>
    </lineage>
</organism>
<protein>
    <recommendedName>
        <fullName evidence="2">BON domain-containing protein</fullName>
    </recommendedName>
</protein>
<dbReference type="Proteomes" id="UP000191980">
    <property type="component" value="Unassembled WGS sequence"/>
</dbReference>